<name>A0A4Y7PDV4_9AGAM</name>
<evidence type="ECO:0008006" key="4">
    <source>
        <dbReference type="Google" id="ProtNLM"/>
    </source>
</evidence>
<proteinExistence type="predicted"/>
<organism evidence="2 3">
    <name type="scientific">Rickenella mellea</name>
    <dbReference type="NCBI Taxonomy" id="50990"/>
    <lineage>
        <taxon>Eukaryota</taxon>
        <taxon>Fungi</taxon>
        <taxon>Dikarya</taxon>
        <taxon>Basidiomycota</taxon>
        <taxon>Agaricomycotina</taxon>
        <taxon>Agaricomycetes</taxon>
        <taxon>Hymenochaetales</taxon>
        <taxon>Rickenellaceae</taxon>
        <taxon>Rickenella</taxon>
    </lineage>
</organism>
<accession>A0A4Y7PDV4</accession>
<feature type="signal peptide" evidence="1">
    <location>
        <begin position="1"/>
        <end position="19"/>
    </location>
</feature>
<dbReference type="VEuPathDB" id="FungiDB:BD410DRAFT_797598"/>
<dbReference type="AlphaFoldDB" id="A0A4Y7PDV4"/>
<evidence type="ECO:0000313" key="3">
    <source>
        <dbReference type="Proteomes" id="UP000294933"/>
    </source>
</evidence>
<gene>
    <name evidence="2" type="ORF">BD410DRAFT_797598</name>
</gene>
<evidence type="ECO:0000256" key="1">
    <source>
        <dbReference type="SAM" id="SignalP"/>
    </source>
</evidence>
<dbReference type="Proteomes" id="UP000294933">
    <property type="component" value="Unassembled WGS sequence"/>
</dbReference>
<protein>
    <recommendedName>
        <fullName evidence="4">Hydrophobin</fullName>
    </recommendedName>
</protein>
<feature type="chain" id="PRO_5021409474" description="Hydrophobin" evidence="1">
    <location>
        <begin position="20"/>
        <end position="129"/>
    </location>
</feature>
<reference evidence="2 3" key="1">
    <citation type="submission" date="2018-06" db="EMBL/GenBank/DDBJ databases">
        <title>A transcriptomic atlas of mushroom development highlights an independent origin of complex multicellularity.</title>
        <authorList>
            <consortium name="DOE Joint Genome Institute"/>
            <person name="Krizsan K."/>
            <person name="Almasi E."/>
            <person name="Merenyi Z."/>
            <person name="Sahu N."/>
            <person name="Viragh M."/>
            <person name="Koszo T."/>
            <person name="Mondo S."/>
            <person name="Kiss B."/>
            <person name="Balint B."/>
            <person name="Kues U."/>
            <person name="Barry K."/>
            <person name="Hegedus J.C."/>
            <person name="Henrissat B."/>
            <person name="Johnson J."/>
            <person name="Lipzen A."/>
            <person name="Ohm R."/>
            <person name="Nagy I."/>
            <person name="Pangilinan J."/>
            <person name="Yan J."/>
            <person name="Xiong Y."/>
            <person name="Grigoriev I.V."/>
            <person name="Hibbett D.S."/>
            <person name="Nagy L.G."/>
        </authorList>
    </citation>
    <scope>NUCLEOTIDE SEQUENCE [LARGE SCALE GENOMIC DNA]</scope>
    <source>
        <strain evidence="2 3">SZMC22713</strain>
    </source>
</reference>
<evidence type="ECO:0000313" key="2">
    <source>
        <dbReference type="EMBL" id="TDL13514.1"/>
    </source>
</evidence>
<dbReference type="EMBL" id="ML170572">
    <property type="protein sequence ID" value="TDL13514.1"/>
    <property type="molecule type" value="Genomic_DNA"/>
</dbReference>
<keyword evidence="3" id="KW-1185">Reference proteome</keyword>
<keyword evidence="1" id="KW-0732">Signal</keyword>
<sequence>MQFTLLTVAFVALASGVFAQQCSTDGDKIFCTDARAACATVQSTRIDVDGTLRVIGASGSAQVVLTRAASSTTSEDMNALCNQIVDTCCASGDTMTKSTIALQSTEQGSVQIIPIAQGVPGEPIFFSTS</sequence>